<evidence type="ECO:0000259" key="2">
    <source>
        <dbReference type="PROSITE" id="PS50106"/>
    </source>
</evidence>
<comment type="caution">
    <text evidence="3">The sequence shown here is derived from an EMBL/GenBank/DDBJ whole genome shotgun (WGS) entry which is preliminary data.</text>
</comment>
<dbReference type="SUPFAM" id="SSF50156">
    <property type="entry name" value="PDZ domain-like"/>
    <property type="match status" value="1"/>
</dbReference>
<feature type="domain" description="PDZ" evidence="2">
    <location>
        <begin position="162"/>
        <end position="255"/>
    </location>
</feature>
<dbReference type="InterPro" id="IPR051741">
    <property type="entry name" value="PAR6_homolog"/>
</dbReference>
<gene>
    <name evidence="3" type="ORF">CCH79_00008769</name>
</gene>
<dbReference type="GO" id="GO:0005938">
    <property type="term" value="C:cell cortex"/>
    <property type="evidence" value="ECO:0007669"/>
    <property type="project" value="TreeGrafter"/>
</dbReference>
<dbReference type="GO" id="GO:0007163">
    <property type="term" value="P:establishment or maintenance of cell polarity"/>
    <property type="evidence" value="ECO:0007669"/>
    <property type="project" value="TreeGrafter"/>
</dbReference>
<dbReference type="Gene3D" id="2.30.42.10">
    <property type="match status" value="1"/>
</dbReference>
<dbReference type="Pfam" id="PF00595">
    <property type="entry name" value="PDZ"/>
    <property type="match status" value="1"/>
</dbReference>
<feature type="region of interest" description="Disordered" evidence="1">
    <location>
        <begin position="436"/>
        <end position="456"/>
    </location>
</feature>
<protein>
    <recommendedName>
        <fullName evidence="2">PDZ domain-containing protein</fullName>
    </recommendedName>
</protein>
<accession>A0A315UU36</accession>
<evidence type="ECO:0000313" key="4">
    <source>
        <dbReference type="Proteomes" id="UP000250572"/>
    </source>
</evidence>
<feature type="compositionally biased region" description="Low complexity" evidence="1">
    <location>
        <begin position="262"/>
        <end position="287"/>
    </location>
</feature>
<dbReference type="PROSITE" id="PS50106">
    <property type="entry name" value="PDZ"/>
    <property type="match status" value="1"/>
</dbReference>
<organism evidence="3 4">
    <name type="scientific">Gambusia affinis</name>
    <name type="common">Western mosquitofish</name>
    <name type="synonym">Heterandria affinis</name>
    <dbReference type="NCBI Taxonomy" id="33528"/>
    <lineage>
        <taxon>Eukaryota</taxon>
        <taxon>Metazoa</taxon>
        <taxon>Chordata</taxon>
        <taxon>Craniata</taxon>
        <taxon>Vertebrata</taxon>
        <taxon>Euteleostomi</taxon>
        <taxon>Actinopterygii</taxon>
        <taxon>Neopterygii</taxon>
        <taxon>Teleostei</taxon>
        <taxon>Neoteleostei</taxon>
        <taxon>Acanthomorphata</taxon>
        <taxon>Ovalentaria</taxon>
        <taxon>Atherinomorphae</taxon>
        <taxon>Cyprinodontiformes</taxon>
        <taxon>Poeciliidae</taxon>
        <taxon>Poeciliinae</taxon>
        <taxon>Gambusia</taxon>
    </lineage>
</organism>
<dbReference type="PANTHER" id="PTHR14102">
    <property type="entry name" value="PAR-6-RELATED"/>
    <property type="match status" value="1"/>
</dbReference>
<feature type="region of interest" description="Disordered" evidence="1">
    <location>
        <begin position="319"/>
        <end position="380"/>
    </location>
</feature>
<feature type="compositionally biased region" description="Low complexity" evidence="1">
    <location>
        <begin position="353"/>
        <end position="366"/>
    </location>
</feature>
<feature type="compositionally biased region" description="Polar residues" evidence="1">
    <location>
        <begin position="367"/>
        <end position="380"/>
    </location>
</feature>
<dbReference type="SMART" id="SM00228">
    <property type="entry name" value="PDZ"/>
    <property type="match status" value="1"/>
</dbReference>
<name>A0A315UU36_GAMAF</name>
<dbReference type="GO" id="GO:0016324">
    <property type="term" value="C:apical plasma membrane"/>
    <property type="evidence" value="ECO:0007669"/>
    <property type="project" value="TreeGrafter"/>
</dbReference>
<feature type="compositionally biased region" description="Pro residues" evidence="1">
    <location>
        <begin position="342"/>
        <end position="352"/>
    </location>
</feature>
<dbReference type="InterPro" id="IPR001478">
    <property type="entry name" value="PDZ"/>
</dbReference>
<dbReference type="GO" id="GO:0060341">
    <property type="term" value="P:regulation of cellular localization"/>
    <property type="evidence" value="ECO:0007669"/>
    <property type="project" value="TreeGrafter"/>
</dbReference>
<evidence type="ECO:0000256" key="1">
    <source>
        <dbReference type="SAM" id="MobiDB-lite"/>
    </source>
</evidence>
<evidence type="ECO:0000313" key="3">
    <source>
        <dbReference type="EMBL" id="PWA15142.1"/>
    </source>
</evidence>
<feature type="region of interest" description="Disordered" evidence="1">
    <location>
        <begin position="262"/>
        <end position="295"/>
    </location>
</feature>
<dbReference type="STRING" id="33528.ENSGAFP00000015470"/>
<dbReference type="Proteomes" id="UP000250572">
    <property type="component" value="Unassembled WGS sequence"/>
</dbReference>
<dbReference type="InterPro" id="IPR036034">
    <property type="entry name" value="PDZ_sf"/>
</dbReference>
<dbReference type="AlphaFoldDB" id="A0A315UU36"/>
<feature type="compositionally biased region" description="Low complexity" evidence="1">
    <location>
        <begin position="323"/>
        <end position="336"/>
    </location>
</feature>
<reference evidence="3 4" key="1">
    <citation type="journal article" date="2018" name="G3 (Bethesda)">
        <title>A High-Quality Reference Genome for the Invasive Mosquitofish Gambusia affinis Using a Chicago Library.</title>
        <authorList>
            <person name="Hoffberg S.L."/>
            <person name="Troendle N.J."/>
            <person name="Glenn T.C."/>
            <person name="Mahmud O."/>
            <person name="Louha S."/>
            <person name="Chalopin D."/>
            <person name="Bennetzen J.L."/>
            <person name="Mauricio R."/>
        </authorList>
    </citation>
    <scope>NUCLEOTIDE SEQUENCE [LARGE SCALE GENOMIC DNA]</scope>
    <source>
        <strain evidence="3">NE01/NJP1002.9</strain>
        <tissue evidence="3">Muscle</tissue>
    </source>
</reference>
<dbReference type="FunFam" id="2.30.42.10:FF:000030">
    <property type="entry name" value="Partitioning defective 6 homolog beta"/>
    <property type="match status" value="1"/>
</dbReference>
<feature type="region of interest" description="Disordered" evidence="1">
    <location>
        <begin position="394"/>
        <end position="421"/>
    </location>
</feature>
<dbReference type="EMBL" id="NHOQ01002733">
    <property type="protein sequence ID" value="PWA15142.1"/>
    <property type="molecule type" value="Genomic_DNA"/>
</dbReference>
<dbReference type="GO" id="GO:0007098">
    <property type="term" value="P:centrosome cycle"/>
    <property type="evidence" value="ECO:0007669"/>
    <property type="project" value="TreeGrafter"/>
</dbReference>
<keyword evidence="4" id="KW-1185">Reference proteome</keyword>
<dbReference type="GO" id="GO:0005634">
    <property type="term" value="C:nucleus"/>
    <property type="evidence" value="ECO:0007669"/>
    <property type="project" value="TreeGrafter"/>
</dbReference>
<proteinExistence type="predicted"/>
<feature type="compositionally biased region" description="Polar residues" evidence="1">
    <location>
        <begin position="411"/>
        <end position="421"/>
    </location>
</feature>
<sequence>MDHVTLVEVRGPHACLGGVLQIFKLFSDISSYIPLVSQWVDKLAATRGRSQPGAVFSPLTLPPTALRVLLYSEHFICSKFMCNPGDVALCLRRLEFESEVREEVDYTTFGTNTLTRKKKAVVTLRNSDINRKRPRVPIGMPQDFRPVSSIIDVDILPESHRRVRLYRHGSDKPLGFYIRDGTSVRVTSHGLEKVFGIFISRMVPGGLAESTGLLAVNDEVLEVNGIEVTGKSLDQVTDMMIANSHNLIVTVKPVNQRNNVVRSSRISGSSGQSSDSSGSIGNPSLSVAPTRESTSVAHHNYHDDLESDEDTDIVIENSLKQPSLRSNASLASNASRTHQQTPAPPPSPPTRPPSVVSTSSFRSQTSLNGGSHHQQPQPSISLSHQLHKDLNLKHNQHQQSKHSELHMQPPHHSSNPALRHSNGSLHKILSSLKTDPRHSLALPKGGVEEDGTVITL</sequence>
<dbReference type="PANTHER" id="PTHR14102:SF3">
    <property type="entry name" value="PARTITIONING DEFECTIVE 6 HOMOLOG GAMMA"/>
    <property type="match status" value="1"/>
</dbReference>
<dbReference type="CDD" id="cd06718">
    <property type="entry name" value="PDZ_Par6-like"/>
    <property type="match status" value="1"/>
</dbReference>